<keyword evidence="6 11" id="KW-0378">Hydrolase</keyword>
<evidence type="ECO:0000256" key="2">
    <source>
        <dbReference type="ARBA" id="ARBA00004141"/>
    </source>
</evidence>
<keyword evidence="8 11" id="KW-1133">Transmembrane helix</keyword>
<comment type="similarity">
    <text evidence="3 11">Belongs to the peptidase M50B family.</text>
</comment>
<dbReference type="InterPro" id="IPR001478">
    <property type="entry name" value="PDZ"/>
</dbReference>
<keyword evidence="4 13" id="KW-0645">Protease</keyword>
<dbReference type="NCBIfam" id="TIGR00054">
    <property type="entry name" value="RIP metalloprotease RseP"/>
    <property type="match status" value="1"/>
</dbReference>
<dbReference type="PANTHER" id="PTHR42837:SF2">
    <property type="entry name" value="MEMBRANE METALLOPROTEASE ARASP2, CHLOROPLASTIC-RELATED"/>
    <property type="match status" value="1"/>
</dbReference>
<evidence type="ECO:0000256" key="6">
    <source>
        <dbReference type="ARBA" id="ARBA00022801"/>
    </source>
</evidence>
<dbReference type="AlphaFoldDB" id="A0A4R2GW67"/>
<keyword evidence="14" id="KW-1185">Reference proteome</keyword>
<dbReference type="GO" id="GO:0006508">
    <property type="term" value="P:proteolysis"/>
    <property type="evidence" value="ECO:0007669"/>
    <property type="project" value="UniProtKB-KW"/>
</dbReference>
<keyword evidence="9 11" id="KW-0482">Metalloprotease</keyword>
<feature type="transmembrane region" description="Helical" evidence="11">
    <location>
        <begin position="117"/>
        <end position="142"/>
    </location>
</feature>
<dbReference type="Proteomes" id="UP000294881">
    <property type="component" value="Unassembled WGS sequence"/>
</dbReference>
<dbReference type="EC" id="3.4.24.-" evidence="11"/>
<dbReference type="EMBL" id="SLWL01000002">
    <property type="protein sequence ID" value="TCO15249.1"/>
    <property type="molecule type" value="Genomic_DNA"/>
</dbReference>
<dbReference type="GO" id="GO:0004222">
    <property type="term" value="F:metalloendopeptidase activity"/>
    <property type="evidence" value="ECO:0007669"/>
    <property type="project" value="InterPro"/>
</dbReference>
<dbReference type="InterPro" id="IPR008915">
    <property type="entry name" value="Peptidase_M50"/>
</dbReference>
<keyword evidence="11" id="KW-0479">Metal-binding</keyword>
<comment type="cofactor">
    <cofactor evidence="1 11">
        <name>Zn(2+)</name>
        <dbReference type="ChEBI" id="CHEBI:29105"/>
    </cofactor>
</comment>
<evidence type="ECO:0000313" key="14">
    <source>
        <dbReference type="Proteomes" id="UP000294881"/>
    </source>
</evidence>
<gene>
    <name evidence="13" type="ORF">EV666_102227</name>
</gene>
<evidence type="ECO:0000256" key="3">
    <source>
        <dbReference type="ARBA" id="ARBA00007931"/>
    </source>
</evidence>
<evidence type="ECO:0000256" key="11">
    <source>
        <dbReference type="RuleBase" id="RU362031"/>
    </source>
</evidence>
<evidence type="ECO:0000256" key="1">
    <source>
        <dbReference type="ARBA" id="ARBA00001947"/>
    </source>
</evidence>
<dbReference type="Gene3D" id="2.30.42.10">
    <property type="match status" value="1"/>
</dbReference>
<evidence type="ECO:0000256" key="5">
    <source>
        <dbReference type="ARBA" id="ARBA00022692"/>
    </source>
</evidence>
<reference evidence="13 14" key="1">
    <citation type="submission" date="2019-03" db="EMBL/GenBank/DDBJ databases">
        <title>Genomic Encyclopedia of Type Strains, Phase IV (KMG-IV): sequencing the most valuable type-strain genomes for metagenomic binning, comparative biology and taxonomic classification.</title>
        <authorList>
            <person name="Goeker M."/>
        </authorList>
    </citation>
    <scope>NUCLEOTIDE SEQUENCE [LARGE SCALE GENOMIC DNA]</scope>
    <source>
        <strain evidence="13 14">DSM 22958</strain>
    </source>
</reference>
<proteinExistence type="inferred from homology"/>
<evidence type="ECO:0000256" key="10">
    <source>
        <dbReference type="ARBA" id="ARBA00023136"/>
    </source>
</evidence>
<evidence type="ECO:0000256" key="8">
    <source>
        <dbReference type="ARBA" id="ARBA00022989"/>
    </source>
</evidence>
<feature type="transmembrane region" description="Helical" evidence="11">
    <location>
        <begin position="305"/>
        <end position="324"/>
    </location>
</feature>
<keyword evidence="5 11" id="KW-0812">Transmembrane</keyword>
<dbReference type="SMART" id="SM00228">
    <property type="entry name" value="PDZ"/>
    <property type="match status" value="1"/>
</dbReference>
<keyword evidence="7 11" id="KW-0862">Zinc</keyword>
<comment type="caution">
    <text evidence="13">The sequence shown here is derived from an EMBL/GenBank/DDBJ whole genome shotgun (WGS) entry which is preliminary data.</text>
</comment>
<feature type="transmembrane region" description="Helical" evidence="11">
    <location>
        <begin position="6"/>
        <end position="30"/>
    </location>
</feature>
<dbReference type="InterPro" id="IPR036034">
    <property type="entry name" value="PDZ_sf"/>
</dbReference>
<dbReference type="CDD" id="cd06163">
    <property type="entry name" value="S2P-M50_PDZ_RseP-like"/>
    <property type="match status" value="1"/>
</dbReference>
<accession>A0A4R2GW67</accession>
<organism evidence="13 14">
    <name type="scientific">Camelimonas lactis</name>
    <dbReference type="NCBI Taxonomy" id="659006"/>
    <lineage>
        <taxon>Bacteria</taxon>
        <taxon>Pseudomonadati</taxon>
        <taxon>Pseudomonadota</taxon>
        <taxon>Alphaproteobacteria</taxon>
        <taxon>Hyphomicrobiales</taxon>
        <taxon>Chelatococcaceae</taxon>
        <taxon>Camelimonas</taxon>
    </lineage>
</organism>
<comment type="subcellular location">
    <subcellularLocation>
        <location evidence="2">Membrane</location>
        <topology evidence="2">Multi-pass membrane protein</topology>
    </subcellularLocation>
</comment>
<dbReference type="Pfam" id="PF17820">
    <property type="entry name" value="PDZ_6"/>
    <property type="match status" value="1"/>
</dbReference>
<evidence type="ECO:0000256" key="4">
    <source>
        <dbReference type="ARBA" id="ARBA00022670"/>
    </source>
</evidence>
<evidence type="ECO:0000256" key="7">
    <source>
        <dbReference type="ARBA" id="ARBA00022833"/>
    </source>
</evidence>
<dbReference type="GO" id="GO:0046872">
    <property type="term" value="F:metal ion binding"/>
    <property type="evidence" value="ECO:0007669"/>
    <property type="project" value="UniProtKB-KW"/>
</dbReference>
<keyword evidence="10 11" id="KW-0472">Membrane</keyword>
<dbReference type="GO" id="GO:0016020">
    <property type="term" value="C:membrane"/>
    <property type="evidence" value="ECO:0007669"/>
    <property type="project" value="UniProtKB-SubCell"/>
</dbReference>
<evidence type="ECO:0000259" key="12">
    <source>
        <dbReference type="SMART" id="SM00228"/>
    </source>
</evidence>
<dbReference type="PANTHER" id="PTHR42837">
    <property type="entry name" value="REGULATOR OF SIGMA-E PROTEASE RSEP"/>
    <property type="match status" value="1"/>
</dbReference>
<dbReference type="CDD" id="cd23081">
    <property type="entry name" value="cpPDZ_EcRseP-like"/>
    <property type="match status" value="1"/>
</dbReference>
<name>A0A4R2GW67_9HYPH</name>
<dbReference type="RefSeq" id="WP_132003478.1">
    <property type="nucleotide sequence ID" value="NZ_JBHUNN010000002.1"/>
</dbReference>
<dbReference type="Pfam" id="PF02163">
    <property type="entry name" value="Peptidase_M50"/>
    <property type="match status" value="1"/>
</dbReference>
<protein>
    <recommendedName>
        <fullName evidence="11">Zinc metalloprotease</fullName>
        <ecNumber evidence="11">3.4.24.-</ecNumber>
    </recommendedName>
</protein>
<evidence type="ECO:0000313" key="13">
    <source>
        <dbReference type="EMBL" id="TCO15249.1"/>
    </source>
</evidence>
<feature type="transmembrane region" description="Helical" evidence="11">
    <location>
        <begin position="352"/>
        <end position="370"/>
    </location>
</feature>
<dbReference type="InterPro" id="IPR004387">
    <property type="entry name" value="Pept_M50_Zn"/>
</dbReference>
<dbReference type="SUPFAM" id="SSF50156">
    <property type="entry name" value="PDZ domain-like"/>
    <property type="match status" value="1"/>
</dbReference>
<sequence length="385" mass="41525">MDISGLTGLFGSFLGSVIPFIFVLSIVVFVHEYGHYIVGRWCGVGVRAFSIGFGRELFGWTDRHGTRWKVSAIPLGGYVKFEGDAGAASTPDHIGLGGMSPAEKARSFHYATLPRRAAIVAAGPVANFILAIVIFSLTIFIYGRMELVPRIDAVQENSAAAQAGFHAGDVVRAIDGEPVASFADMQRIISGSAGEKLAFTVDRGGAVIRIEATPAVRELSTPFGKQRIGMLGVQGSRNPADAQVRHYGPLESLRMGTLETWYVVDRTFAYLGKLIVGKESVDQLSGPIRIAQVSGHVAQMGLTPLLNLAAFLSVSIGLLNLFPIPMLDGGHLLFYAVEAVRGRPMSERLQEYGFRIGLALVLMLMLFVTWNDLMHLGSLFGLRAS</sequence>
<feature type="domain" description="PDZ" evidence="12">
    <location>
        <begin position="131"/>
        <end position="205"/>
    </location>
</feature>
<evidence type="ECO:0000256" key="9">
    <source>
        <dbReference type="ARBA" id="ARBA00023049"/>
    </source>
</evidence>
<dbReference type="OrthoDB" id="9782003at2"/>
<dbReference type="InterPro" id="IPR041489">
    <property type="entry name" value="PDZ_6"/>
</dbReference>